<dbReference type="InterPro" id="IPR000477">
    <property type="entry name" value="RT_dom"/>
</dbReference>
<evidence type="ECO:0000313" key="4">
    <source>
        <dbReference type="Proteomes" id="UP000467841"/>
    </source>
</evidence>
<evidence type="ECO:0000313" key="3">
    <source>
        <dbReference type="EMBL" id="CAA7020953.1"/>
    </source>
</evidence>
<comment type="caution">
    <text evidence="3">The sequence shown here is derived from an EMBL/GenBank/DDBJ whole genome shotgun (WGS) entry which is preliminary data.</text>
</comment>
<dbReference type="InterPro" id="IPR052343">
    <property type="entry name" value="Retrotransposon-Effector_Assoc"/>
</dbReference>
<dbReference type="Gene3D" id="3.60.10.10">
    <property type="entry name" value="Endonuclease/exonuclease/phosphatase"/>
    <property type="match status" value="1"/>
</dbReference>
<dbReference type="OrthoDB" id="7998822at2759"/>
<gene>
    <name evidence="3" type="ORF">MERR_LOCUS8188</name>
</gene>
<dbReference type="SUPFAM" id="SSF56672">
    <property type="entry name" value="DNA/RNA polymerases"/>
    <property type="match status" value="1"/>
</dbReference>
<dbReference type="PANTHER" id="PTHR46890">
    <property type="entry name" value="NON-LTR RETROLELEMENT REVERSE TRANSCRIPTASE-LIKE PROTEIN-RELATED"/>
    <property type="match status" value="1"/>
</dbReference>
<dbReference type="Pfam" id="PF00078">
    <property type="entry name" value="RVT_1"/>
    <property type="match status" value="1"/>
</dbReference>
<feature type="domain" description="Reverse transcriptase" evidence="2">
    <location>
        <begin position="334"/>
        <end position="604"/>
    </location>
</feature>
<name>A0A6D2HXI1_9BRAS</name>
<accession>A0A6D2HXI1</accession>
<evidence type="ECO:0000259" key="2">
    <source>
        <dbReference type="PROSITE" id="PS50878"/>
    </source>
</evidence>
<keyword evidence="1" id="KW-0175">Coiled coil</keyword>
<dbReference type="AlphaFoldDB" id="A0A6D2HXI1"/>
<feature type="coiled-coil region" evidence="1">
    <location>
        <begin position="151"/>
        <end position="178"/>
    </location>
</feature>
<dbReference type="CDD" id="cd01650">
    <property type="entry name" value="RT_nLTR_like"/>
    <property type="match status" value="1"/>
</dbReference>
<dbReference type="InterPro" id="IPR036691">
    <property type="entry name" value="Endo/exonu/phosph_ase_sf"/>
</dbReference>
<dbReference type="SUPFAM" id="SSF56219">
    <property type="entry name" value="DNase I-like"/>
    <property type="match status" value="1"/>
</dbReference>
<dbReference type="EMBL" id="CACVBM020000566">
    <property type="protein sequence ID" value="CAA7020953.1"/>
    <property type="molecule type" value="Genomic_DNA"/>
</dbReference>
<dbReference type="InterPro" id="IPR043502">
    <property type="entry name" value="DNA/RNA_pol_sf"/>
</dbReference>
<keyword evidence="4" id="KW-1185">Reference proteome</keyword>
<reference evidence="3" key="1">
    <citation type="submission" date="2020-01" db="EMBL/GenBank/DDBJ databases">
        <authorList>
            <person name="Mishra B."/>
        </authorList>
    </citation>
    <scope>NUCLEOTIDE SEQUENCE [LARGE SCALE GENOMIC DNA]</scope>
</reference>
<dbReference type="Proteomes" id="UP000467841">
    <property type="component" value="Unassembled WGS sequence"/>
</dbReference>
<protein>
    <recommendedName>
        <fullName evidence="2">Reverse transcriptase domain-containing protein</fullName>
    </recommendedName>
</protein>
<organism evidence="3 4">
    <name type="scientific">Microthlaspi erraticum</name>
    <dbReference type="NCBI Taxonomy" id="1685480"/>
    <lineage>
        <taxon>Eukaryota</taxon>
        <taxon>Viridiplantae</taxon>
        <taxon>Streptophyta</taxon>
        <taxon>Embryophyta</taxon>
        <taxon>Tracheophyta</taxon>
        <taxon>Spermatophyta</taxon>
        <taxon>Magnoliopsida</taxon>
        <taxon>eudicotyledons</taxon>
        <taxon>Gunneridae</taxon>
        <taxon>Pentapetalae</taxon>
        <taxon>rosids</taxon>
        <taxon>malvids</taxon>
        <taxon>Brassicales</taxon>
        <taxon>Brassicaceae</taxon>
        <taxon>Coluteocarpeae</taxon>
        <taxon>Microthlaspi</taxon>
    </lineage>
</organism>
<proteinExistence type="predicted"/>
<sequence>MVGNWEKRGGRKHSESSFLPFRRMLDDCGLLDFPFKGNSMSWVGYRKCGKIQCKLDRAMGNEDWHHEFSHTNVEYLKLWGSDHRPILVRILSKPASVKRCFKFDKRWLDKDGLKNTIKEGWSTTDISDLGDVHKKVQACRRAISRWKKTNQSNSIKKIEEIKNLLEQAQTNDNMTSEEVLQLKWDLCSAFRDEELYWKQKSRVTWLREGDMNTKFFHATTKQRRARNRITKLKRSDGTWAETEDDIEHVATAYFQNLFTSSQPADFDEALRYVTAQVTTDMNQALTKPPTNEEIKQAIYDINPEKAPGPDGMTSVFYHKFWEVTAKDVIAMVQEFFSSEALDARLNQTNICLIPKTERPKDMSEFRPISLCNVSYKIISKILCRRLKRFLPKLISETQSAFVAKRLITDNILIAQEAFHALRTNPSCKTKFMAVKTDMSKAYDRVEWTFLEALMLKMGFSEKWVSWIRACISSVSYQVLLNGEAKGHINPTRGLRQGDPLSPFLFIILMEALVAQLKGAEEEGRITGLKIARNCPAISHLLFADDSLFFCKAEVQQCAELIKIINTYGQASGQQLNTAKSSVFFGNKVPNDLRTELKRTLGISRDGGMGIYLGLPEKISGSKKQVFSFIQDRLSQTSVQRRERGPYQICSSSLAYLCDVLLSLTTRYYQKVTRSNL</sequence>
<evidence type="ECO:0000256" key="1">
    <source>
        <dbReference type="SAM" id="Coils"/>
    </source>
</evidence>
<dbReference type="PANTHER" id="PTHR46890:SF48">
    <property type="entry name" value="RNA-DIRECTED DNA POLYMERASE"/>
    <property type="match status" value="1"/>
</dbReference>
<dbReference type="PROSITE" id="PS50878">
    <property type="entry name" value="RT_POL"/>
    <property type="match status" value="1"/>
</dbReference>